<feature type="transmembrane region" description="Helical" evidence="6">
    <location>
        <begin position="156"/>
        <end position="175"/>
    </location>
</feature>
<dbReference type="SUPFAM" id="SSF103473">
    <property type="entry name" value="MFS general substrate transporter"/>
    <property type="match status" value="1"/>
</dbReference>
<feature type="domain" description="Major facilitator superfamily (MFS) profile" evidence="7">
    <location>
        <begin position="1"/>
        <end position="381"/>
    </location>
</feature>
<evidence type="ECO:0000313" key="8">
    <source>
        <dbReference type="EMBL" id="MDQ0204429.1"/>
    </source>
</evidence>
<feature type="transmembrane region" description="Helical" evidence="6">
    <location>
        <begin position="329"/>
        <end position="350"/>
    </location>
</feature>
<dbReference type="EMBL" id="JAUSUE010000016">
    <property type="protein sequence ID" value="MDQ0204429.1"/>
    <property type="molecule type" value="Genomic_DNA"/>
</dbReference>
<keyword evidence="5 6" id="KW-0472">Membrane</keyword>
<dbReference type="InterPro" id="IPR036259">
    <property type="entry name" value="MFS_trans_sf"/>
</dbReference>
<dbReference type="Gene3D" id="1.20.1720.10">
    <property type="entry name" value="Multidrug resistance protein D"/>
    <property type="match status" value="1"/>
</dbReference>
<dbReference type="RefSeq" id="WP_196603913.1">
    <property type="nucleotide sequence ID" value="NZ_CP116940.1"/>
</dbReference>
<evidence type="ECO:0000313" key="9">
    <source>
        <dbReference type="Proteomes" id="UP001239167"/>
    </source>
</evidence>
<feature type="transmembrane region" description="Helical" evidence="6">
    <location>
        <begin position="69"/>
        <end position="89"/>
    </location>
</feature>
<evidence type="ECO:0000256" key="5">
    <source>
        <dbReference type="ARBA" id="ARBA00023136"/>
    </source>
</evidence>
<feature type="transmembrane region" description="Helical" evidence="6">
    <location>
        <begin position="124"/>
        <end position="144"/>
    </location>
</feature>
<feature type="transmembrane region" description="Helical" evidence="6">
    <location>
        <begin position="235"/>
        <end position="256"/>
    </location>
</feature>
<comment type="subcellular location">
    <subcellularLocation>
        <location evidence="1">Cell membrane</location>
        <topology evidence="1">Multi-pass membrane protein</topology>
    </subcellularLocation>
</comment>
<dbReference type="InterPro" id="IPR011701">
    <property type="entry name" value="MFS"/>
</dbReference>
<evidence type="ECO:0000256" key="2">
    <source>
        <dbReference type="ARBA" id="ARBA00022448"/>
    </source>
</evidence>
<dbReference type="Pfam" id="PF07690">
    <property type="entry name" value="MFS_1"/>
    <property type="match status" value="1"/>
</dbReference>
<feature type="transmembrane region" description="Helical" evidence="6">
    <location>
        <begin position="95"/>
        <end position="112"/>
    </location>
</feature>
<evidence type="ECO:0000256" key="6">
    <source>
        <dbReference type="SAM" id="Phobius"/>
    </source>
</evidence>
<dbReference type="InterPro" id="IPR020846">
    <property type="entry name" value="MFS_dom"/>
</dbReference>
<evidence type="ECO:0000256" key="3">
    <source>
        <dbReference type="ARBA" id="ARBA00022692"/>
    </source>
</evidence>
<keyword evidence="3 6" id="KW-0812">Transmembrane</keyword>
<gene>
    <name evidence="8" type="ORF">J2S01_002157</name>
</gene>
<feature type="transmembrane region" description="Helical" evidence="6">
    <location>
        <begin position="356"/>
        <end position="378"/>
    </location>
</feature>
<name>A0ABT9Y9L6_9FIRM</name>
<feature type="transmembrane region" description="Helical" evidence="6">
    <location>
        <begin position="296"/>
        <end position="317"/>
    </location>
</feature>
<keyword evidence="9" id="KW-1185">Reference proteome</keyword>
<evidence type="ECO:0000256" key="1">
    <source>
        <dbReference type="ARBA" id="ARBA00004651"/>
    </source>
</evidence>
<dbReference type="PANTHER" id="PTHR23502">
    <property type="entry name" value="MAJOR FACILITATOR SUPERFAMILY"/>
    <property type="match status" value="1"/>
</dbReference>
<proteinExistence type="predicted"/>
<dbReference type="PROSITE" id="PS50850">
    <property type="entry name" value="MFS"/>
    <property type="match status" value="1"/>
</dbReference>
<feature type="transmembrane region" description="Helical" evidence="6">
    <location>
        <begin position="196"/>
        <end position="223"/>
    </location>
</feature>
<reference evidence="8 9" key="1">
    <citation type="submission" date="2023-07" db="EMBL/GenBank/DDBJ databases">
        <title>Genomic Encyclopedia of Type Strains, Phase IV (KMG-IV): sequencing the most valuable type-strain genomes for metagenomic binning, comparative biology and taxonomic classification.</title>
        <authorList>
            <person name="Goeker M."/>
        </authorList>
    </citation>
    <scope>NUCLEOTIDE SEQUENCE [LARGE SCALE GENOMIC DNA]</scope>
    <source>
        <strain evidence="8 9">DSM 16980</strain>
    </source>
</reference>
<dbReference type="Proteomes" id="UP001239167">
    <property type="component" value="Unassembled WGS sequence"/>
</dbReference>
<accession>A0ABT9Y9L6</accession>
<evidence type="ECO:0000259" key="7">
    <source>
        <dbReference type="PROSITE" id="PS50850"/>
    </source>
</evidence>
<keyword evidence="2" id="KW-0813">Transport</keyword>
<organism evidence="8 9">
    <name type="scientific">Pectinatus haikarae</name>
    <dbReference type="NCBI Taxonomy" id="349096"/>
    <lineage>
        <taxon>Bacteria</taxon>
        <taxon>Bacillati</taxon>
        <taxon>Bacillota</taxon>
        <taxon>Negativicutes</taxon>
        <taxon>Selenomonadales</taxon>
        <taxon>Selenomonadaceae</taxon>
        <taxon>Pectinatus</taxon>
    </lineage>
</organism>
<evidence type="ECO:0000256" key="4">
    <source>
        <dbReference type="ARBA" id="ARBA00022989"/>
    </source>
</evidence>
<comment type="caution">
    <text evidence="8">The sequence shown here is derived from an EMBL/GenBank/DDBJ whole genome shotgun (WGS) entry which is preliminary data.</text>
</comment>
<feature type="transmembrane region" description="Helical" evidence="6">
    <location>
        <begin position="268"/>
        <end position="290"/>
    </location>
</feature>
<protein>
    <submittedName>
        <fullName evidence="8">MFS family permease</fullName>
    </submittedName>
</protein>
<keyword evidence="4 6" id="KW-1133">Transmembrane helix</keyword>
<feature type="transmembrane region" description="Helical" evidence="6">
    <location>
        <begin position="38"/>
        <end position="57"/>
    </location>
</feature>
<dbReference type="PANTHER" id="PTHR23502:SF132">
    <property type="entry name" value="POLYAMINE TRANSPORTER 2-RELATED"/>
    <property type="match status" value="1"/>
</dbReference>
<sequence>MIIIFSIGFLMGIGVDLYVPSLPVIEKYFGTQQNLVQLGISLYMLGYGVAQIVFGICSDSVGRKKILQISSIIYTVSSFICIYAPHILVLDFFRFLQGVSVAGLAAVARAMIVDSFSGKKLMNATGWFGISWSMGPIIGPFIGSYLQHLLGWKADFFFFTCYGLGIYLFTTYKIPETNLNYTKMNFVSIEKNIKNVLFNPLFLSMTIVGGIGYSIIVIFNIVGPFLIQNIMGYGVIIYGYIALLLGAAYFMGCMFNRFAGKYFTVQKIMYWSTWTAIGISIIMLLMAFIVKNSLFMLLPCISAIFCCCGFIVPCSLVRTMSIFKSIAGTASSVFGSLSGIIVAVITIFAGELEMASSFYLALIYIVLFSIAMILIVLCEKKYFTEK</sequence>